<proteinExistence type="predicted"/>
<keyword evidence="2" id="KW-1185">Reference proteome</keyword>
<name>A0A3P6PXS8_9BILA</name>
<dbReference type="AlphaFoldDB" id="A0A3P6PXS8"/>
<gene>
    <name evidence="1" type="ORF">GPUH_LOCUS4051</name>
</gene>
<accession>A0A3P6PXS8</accession>
<protein>
    <submittedName>
        <fullName evidence="1">Uncharacterized protein</fullName>
    </submittedName>
</protein>
<organism evidence="1 2">
    <name type="scientific">Gongylonema pulchrum</name>
    <dbReference type="NCBI Taxonomy" id="637853"/>
    <lineage>
        <taxon>Eukaryota</taxon>
        <taxon>Metazoa</taxon>
        <taxon>Ecdysozoa</taxon>
        <taxon>Nematoda</taxon>
        <taxon>Chromadorea</taxon>
        <taxon>Rhabditida</taxon>
        <taxon>Spirurina</taxon>
        <taxon>Spiruromorpha</taxon>
        <taxon>Spiruroidea</taxon>
        <taxon>Gongylonematidae</taxon>
        <taxon>Gongylonema</taxon>
    </lineage>
</organism>
<evidence type="ECO:0000313" key="2">
    <source>
        <dbReference type="Proteomes" id="UP000271098"/>
    </source>
</evidence>
<sequence length="127" mass="14228">MGNWQKAAREARDLAKHFGSQDVDSEEMKLKAYEQYLHVKHMLQNAYNEALRAEPGGDEKKELGEAKEKLHKSYDEASSALDAAATAAKIIIKKLLKSGSEYGSLHVSLIKIERIIRDAMERESGVI</sequence>
<dbReference type="EMBL" id="UYRT01007355">
    <property type="protein sequence ID" value="VDK42192.1"/>
    <property type="molecule type" value="Genomic_DNA"/>
</dbReference>
<evidence type="ECO:0000313" key="1">
    <source>
        <dbReference type="EMBL" id="VDK42192.1"/>
    </source>
</evidence>
<reference evidence="1 2" key="1">
    <citation type="submission" date="2018-11" db="EMBL/GenBank/DDBJ databases">
        <authorList>
            <consortium name="Pathogen Informatics"/>
        </authorList>
    </citation>
    <scope>NUCLEOTIDE SEQUENCE [LARGE SCALE GENOMIC DNA]</scope>
</reference>
<dbReference type="Proteomes" id="UP000271098">
    <property type="component" value="Unassembled WGS sequence"/>
</dbReference>